<dbReference type="GO" id="GO:0016651">
    <property type="term" value="F:oxidoreductase activity, acting on NAD(P)H"/>
    <property type="evidence" value="ECO:0007669"/>
    <property type="project" value="InterPro"/>
</dbReference>
<evidence type="ECO:0000256" key="15">
    <source>
        <dbReference type="ARBA" id="ARBA00043911"/>
    </source>
</evidence>
<name>A0A348B079_9SAUR</name>
<keyword evidence="14 17" id="KW-0472">Membrane</keyword>
<evidence type="ECO:0000256" key="1">
    <source>
        <dbReference type="ARBA" id="ARBA00004225"/>
    </source>
</evidence>
<dbReference type="GO" id="GO:0030964">
    <property type="term" value="C:NADH dehydrogenase complex"/>
    <property type="evidence" value="ECO:0007669"/>
    <property type="project" value="TreeGrafter"/>
</dbReference>
<dbReference type="Gene3D" id="1.10.287.3510">
    <property type="match status" value="1"/>
</dbReference>
<organism evidence="18">
    <name type="scientific">Callopistes maculatus</name>
    <dbReference type="NCBI Taxonomy" id="271259"/>
    <lineage>
        <taxon>Eukaryota</taxon>
        <taxon>Metazoa</taxon>
        <taxon>Chordata</taxon>
        <taxon>Craniata</taxon>
        <taxon>Vertebrata</taxon>
        <taxon>Euteleostomi</taxon>
        <taxon>Lepidosauria</taxon>
        <taxon>Squamata</taxon>
        <taxon>Bifurcata</taxon>
        <taxon>Unidentata</taxon>
        <taxon>Episquamata</taxon>
        <taxon>Laterata</taxon>
        <taxon>Teiioidea</taxon>
        <taxon>Teiidae</taxon>
        <taxon>Callopistes</taxon>
    </lineage>
</organism>
<evidence type="ECO:0000256" key="5">
    <source>
        <dbReference type="ARBA" id="ARBA00022448"/>
    </source>
</evidence>
<keyword evidence="10 17" id="KW-1133">Transmembrane helix</keyword>
<keyword evidence="12 17" id="KW-0830">Ubiquinone</keyword>
<feature type="transmembrane region" description="Helical" evidence="17">
    <location>
        <begin position="61"/>
        <end position="82"/>
    </location>
</feature>
<evidence type="ECO:0000256" key="16">
    <source>
        <dbReference type="ARBA" id="ARBA00048769"/>
    </source>
</evidence>
<proteinExistence type="inferred from homology"/>
<evidence type="ECO:0000256" key="6">
    <source>
        <dbReference type="ARBA" id="ARBA00022660"/>
    </source>
</evidence>
<dbReference type="PANTHER" id="PTHR11434:SF0">
    <property type="entry name" value="NADH-UBIQUINONE OXIDOREDUCTASE CHAIN 4L"/>
    <property type="match status" value="1"/>
</dbReference>
<dbReference type="GO" id="GO:0005743">
    <property type="term" value="C:mitochondrial inner membrane"/>
    <property type="evidence" value="ECO:0007669"/>
    <property type="project" value="UniProtKB-SubCell"/>
</dbReference>
<evidence type="ECO:0000256" key="2">
    <source>
        <dbReference type="ARBA" id="ARBA00010519"/>
    </source>
</evidence>
<dbReference type="AlphaFoldDB" id="A0A348B079"/>
<feature type="transmembrane region" description="Helical" evidence="17">
    <location>
        <begin position="36"/>
        <end position="55"/>
    </location>
</feature>
<geneLocation type="mitochondrion" evidence="18"/>
<keyword evidence="8 17" id="KW-1278">Translocase</keyword>
<evidence type="ECO:0000256" key="8">
    <source>
        <dbReference type="ARBA" id="ARBA00022967"/>
    </source>
</evidence>
<comment type="subcellular location">
    <subcellularLocation>
        <location evidence="17">Mitochondrion inner membrane</location>
        <topology evidence="17">Multi-pass membrane protein</topology>
    </subcellularLocation>
    <subcellularLocation>
        <location evidence="1">Mitochondrion membrane</location>
        <topology evidence="1">Multi-pass membrane protein</topology>
    </subcellularLocation>
</comment>
<dbReference type="GO" id="GO:0042773">
    <property type="term" value="P:ATP synthesis coupled electron transport"/>
    <property type="evidence" value="ECO:0007669"/>
    <property type="project" value="UniProtKB-UniRule"/>
</dbReference>
<dbReference type="EMBL" id="AB176924">
    <property type="protein sequence ID" value="BBD52736.1"/>
    <property type="molecule type" value="Genomic_DNA"/>
</dbReference>
<evidence type="ECO:0000256" key="4">
    <source>
        <dbReference type="ARBA" id="ARBA00016612"/>
    </source>
</evidence>
<evidence type="ECO:0000256" key="12">
    <source>
        <dbReference type="ARBA" id="ARBA00023075"/>
    </source>
</evidence>
<evidence type="ECO:0000256" key="7">
    <source>
        <dbReference type="ARBA" id="ARBA00022692"/>
    </source>
</evidence>
<dbReference type="Pfam" id="PF00420">
    <property type="entry name" value="Oxidored_q2"/>
    <property type="match status" value="1"/>
</dbReference>
<keyword evidence="13 17" id="KW-0496">Mitochondrion</keyword>
<protein>
    <recommendedName>
        <fullName evidence="4 17">NADH-ubiquinone oxidoreductase chain 4L</fullName>
        <ecNumber evidence="3 17">7.1.1.2</ecNumber>
    </recommendedName>
</protein>
<gene>
    <name evidence="18" type="primary">ND4L</name>
</gene>
<evidence type="ECO:0000256" key="9">
    <source>
        <dbReference type="ARBA" id="ARBA00022982"/>
    </source>
</evidence>
<evidence type="ECO:0000256" key="3">
    <source>
        <dbReference type="ARBA" id="ARBA00012944"/>
    </source>
</evidence>
<keyword evidence="5 17" id="KW-0813">Transport</keyword>
<dbReference type="GO" id="GO:0008137">
    <property type="term" value="F:NADH dehydrogenase (ubiquinone) activity"/>
    <property type="evidence" value="ECO:0007669"/>
    <property type="project" value="UniProtKB-EC"/>
</dbReference>
<evidence type="ECO:0000256" key="10">
    <source>
        <dbReference type="ARBA" id="ARBA00022989"/>
    </source>
</evidence>
<evidence type="ECO:0000256" key="17">
    <source>
        <dbReference type="RuleBase" id="RU004419"/>
    </source>
</evidence>
<dbReference type="InterPro" id="IPR001133">
    <property type="entry name" value="NADH_UbQ_OxRdtase_chain4L/K"/>
</dbReference>
<reference evidence="18" key="1">
    <citation type="submission" date="2004-04" db="EMBL/GenBank/DDBJ databases">
        <title>A nearly complete mitochondrial DNA sequence of the spotted false monitor, Callopistes maculatus.</title>
        <authorList>
            <person name="Kumazawa Y."/>
        </authorList>
    </citation>
    <scope>NUCLEOTIDE SEQUENCE</scope>
</reference>
<keyword evidence="6 17" id="KW-0679">Respiratory chain</keyword>
<keyword evidence="11 17" id="KW-0520">NAD</keyword>
<comment type="catalytic activity">
    <reaction evidence="16">
        <text>a ubiquinone + NADH + 5 H(+)(in) = a ubiquinol + NAD(+) + 4 H(+)(out)</text>
        <dbReference type="Rhea" id="RHEA:29091"/>
        <dbReference type="Rhea" id="RHEA-COMP:9565"/>
        <dbReference type="Rhea" id="RHEA-COMP:9566"/>
        <dbReference type="ChEBI" id="CHEBI:15378"/>
        <dbReference type="ChEBI" id="CHEBI:16389"/>
        <dbReference type="ChEBI" id="CHEBI:17976"/>
        <dbReference type="ChEBI" id="CHEBI:57540"/>
        <dbReference type="ChEBI" id="CHEBI:57945"/>
        <dbReference type="EC" id="7.1.1.2"/>
    </reaction>
    <physiologicalReaction direction="left-to-right" evidence="16">
        <dbReference type="Rhea" id="RHEA:29092"/>
    </physiologicalReaction>
</comment>
<sequence>MTATLFMFSTSFMLSLLGMAIYRTHLISTLLCMENMTLALFLMFTALSTNLMSTTLMATPIILLTFAACEASTGLALVIATARTHGSDHLKTFNLLQC</sequence>
<comment type="similarity">
    <text evidence="2 17">Belongs to the complex I subunit 4L family.</text>
</comment>
<evidence type="ECO:0000256" key="14">
    <source>
        <dbReference type="ARBA" id="ARBA00023136"/>
    </source>
</evidence>
<evidence type="ECO:0000256" key="13">
    <source>
        <dbReference type="ARBA" id="ARBA00023128"/>
    </source>
</evidence>
<keyword evidence="17" id="KW-0999">Mitochondrion inner membrane</keyword>
<dbReference type="PANTHER" id="PTHR11434">
    <property type="entry name" value="NADH-UBIQUINONE OXIDOREDUCTASE SUBUNIT ND4L"/>
    <property type="match status" value="1"/>
</dbReference>
<feature type="transmembrane region" description="Helical" evidence="17">
    <location>
        <begin position="6"/>
        <end position="24"/>
    </location>
</feature>
<dbReference type="InterPro" id="IPR039428">
    <property type="entry name" value="NUOK/Mnh_C1-like"/>
</dbReference>
<keyword evidence="9 17" id="KW-0249">Electron transport</keyword>
<comment type="function">
    <text evidence="15">Core subunit of the mitochondrial membrane respiratory chain NADH dehydrogenase (Complex I) which catalyzes electron transfer from NADH through the respiratory chain, using ubiquinone as an electron acceptor. Part of the enzyme membrane arm which is embedded in the lipid bilayer and involved in proton translocation.</text>
</comment>
<accession>A0A348B079</accession>
<dbReference type="EC" id="7.1.1.2" evidence="3 17"/>
<evidence type="ECO:0000313" key="18">
    <source>
        <dbReference type="EMBL" id="BBD52736.1"/>
    </source>
</evidence>
<evidence type="ECO:0000256" key="11">
    <source>
        <dbReference type="ARBA" id="ARBA00023027"/>
    </source>
</evidence>
<keyword evidence="7 17" id="KW-0812">Transmembrane</keyword>